<name>A0A2L2TIJ6_9HYPO</name>
<reference evidence="2" key="1">
    <citation type="submission" date="2014-10" db="EMBL/GenBank/DDBJ databases">
        <authorList>
            <person name="King R."/>
        </authorList>
    </citation>
    <scope>NUCLEOTIDE SEQUENCE [LARGE SCALE GENOMIC DNA]</scope>
    <source>
        <strain evidence="2">A3/5</strain>
    </source>
</reference>
<protein>
    <submittedName>
        <fullName evidence="1">Uncharacterized protein</fullName>
    </submittedName>
</protein>
<proteinExistence type="predicted"/>
<dbReference type="EMBL" id="LN649230">
    <property type="protein sequence ID" value="CEI60050.1"/>
    <property type="molecule type" value="Genomic_DNA"/>
</dbReference>
<evidence type="ECO:0000313" key="1">
    <source>
        <dbReference type="EMBL" id="CEI60050.1"/>
    </source>
</evidence>
<dbReference type="Proteomes" id="UP000245910">
    <property type="component" value="Chromosome II"/>
</dbReference>
<keyword evidence="2" id="KW-1185">Reference proteome</keyword>
<dbReference type="AlphaFoldDB" id="A0A2L2TIJ6"/>
<organism evidence="1 2">
    <name type="scientific">Fusarium venenatum</name>
    <dbReference type="NCBI Taxonomy" id="56646"/>
    <lineage>
        <taxon>Eukaryota</taxon>
        <taxon>Fungi</taxon>
        <taxon>Dikarya</taxon>
        <taxon>Ascomycota</taxon>
        <taxon>Pezizomycotina</taxon>
        <taxon>Sordariomycetes</taxon>
        <taxon>Hypocreomycetidae</taxon>
        <taxon>Hypocreales</taxon>
        <taxon>Nectriaceae</taxon>
        <taxon>Fusarium</taxon>
    </lineage>
</organism>
<accession>A0A2L2TIJ6</accession>
<evidence type="ECO:0000313" key="2">
    <source>
        <dbReference type="Proteomes" id="UP000245910"/>
    </source>
</evidence>
<sequence length="80" mass="8799">MQVMECGFANCLRNIKKEVAAPRFSSWSFFSCSGLPQTRPELPIKNPLRLHNASGVVLVPPDKVSASNPWSKIPSQTFGP</sequence>